<protein>
    <submittedName>
        <fullName evidence="1">Uncharacterized protein</fullName>
    </submittedName>
</protein>
<evidence type="ECO:0000313" key="1">
    <source>
        <dbReference type="EMBL" id="KAJ8445297.1"/>
    </source>
</evidence>
<comment type="caution">
    <text evidence="1">The sequence shown here is derived from an EMBL/GenBank/DDBJ whole genome shotgun (WGS) entry which is preliminary data.</text>
</comment>
<gene>
    <name evidence="1" type="ORF">Cgig2_024503</name>
</gene>
<sequence length="157" mass="16946">MGQLSLGDRVKLRGVVVVLELMCGRLSISLLEKEGQFKVERNRKALLILDNCVPAFDAQFPGVNVLGIPMTQLYLAPRTPTQGASHLPSGSSIVATWKRVTSWLGSCTSKLMQGGSSIAHVNFSSSNPNPQILDIALFGSKLSSFLASVPKHSLKQR</sequence>
<accession>A0A9Q1KL79</accession>
<reference evidence="1" key="1">
    <citation type="submission" date="2022-04" db="EMBL/GenBank/DDBJ databases">
        <title>Carnegiea gigantea Genome sequencing and assembly v2.</title>
        <authorList>
            <person name="Copetti D."/>
            <person name="Sanderson M.J."/>
            <person name="Burquez A."/>
            <person name="Wojciechowski M.F."/>
        </authorList>
    </citation>
    <scope>NUCLEOTIDE SEQUENCE</scope>
    <source>
        <strain evidence="1">SGP5-SGP5p</strain>
        <tissue evidence="1">Aerial part</tissue>
    </source>
</reference>
<dbReference type="OrthoDB" id="1921208at2759"/>
<name>A0A9Q1KL79_9CARY</name>
<keyword evidence="2" id="KW-1185">Reference proteome</keyword>
<dbReference type="AlphaFoldDB" id="A0A9Q1KL79"/>
<evidence type="ECO:0000313" key="2">
    <source>
        <dbReference type="Proteomes" id="UP001153076"/>
    </source>
</evidence>
<dbReference type="Proteomes" id="UP001153076">
    <property type="component" value="Unassembled WGS sequence"/>
</dbReference>
<dbReference type="EMBL" id="JAKOGI010000079">
    <property type="protein sequence ID" value="KAJ8445297.1"/>
    <property type="molecule type" value="Genomic_DNA"/>
</dbReference>
<proteinExistence type="predicted"/>
<organism evidence="1 2">
    <name type="scientific">Carnegiea gigantea</name>
    <dbReference type="NCBI Taxonomy" id="171969"/>
    <lineage>
        <taxon>Eukaryota</taxon>
        <taxon>Viridiplantae</taxon>
        <taxon>Streptophyta</taxon>
        <taxon>Embryophyta</taxon>
        <taxon>Tracheophyta</taxon>
        <taxon>Spermatophyta</taxon>
        <taxon>Magnoliopsida</taxon>
        <taxon>eudicotyledons</taxon>
        <taxon>Gunneridae</taxon>
        <taxon>Pentapetalae</taxon>
        <taxon>Caryophyllales</taxon>
        <taxon>Cactineae</taxon>
        <taxon>Cactaceae</taxon>
        <taxon>Cactoideae</taxon>
        <taxon>Echinocereeae</taxon>
        <taxon>Carnegiea</taxon>
    </lineage>
</organism>